<gene>
    <name evidence="2" type="ORF">RIMI_LOCUS12588724</name>
</gene>
<organism evidence="2 3">
    <name type="scientific">Ranitomeya imitator</name>
    <name type="common">mimic poison frog</name>
    <dbReference type="NCBI Taxonomy" id="111125"/>
    <lineage>
        <taxon>Eukaryota</taxon>
        <taxon>Metazoa</taxon>
        <taxon>Chordata</taxon>
        <taxon>Craniata</taxon>
        <taxon>Vertebrata</taxon>
        <taxon>Euteleostomi</taxon>
        <taxon>Amphibia</taxon>
        <taxon>Batrachia</taxon>
        <taxon>Anura</taxon>
        <taxon>Neobatrachia</taxon>
        <taxon>Hyloidea</taxon>
        <taxon>Dendrobatidae</taxon>
        <taxon>Dendrobatinae</taxon>
        <taxon>Ranitomeya</taxon>
    </lineage>
</organism>
<protein>
    <recommendedName>
        <fullName evidence="4">G domain-containing protein</fullName>
    </recommendedName>
</protein>
<reference evidence="2" key="1">
    <citation type="submission" date="2023-07" db="EMBL/GenBank/DDBJ databases">
        <authorList>
            <person name="Stuckert A."/>
        </authorList>
    </citation>
    <scope>NUCLEOTIDE SEQUENCE</scope>
</reference>
<evidence type="ECO:0000313" key="3">
    <source>
        <dbReference type="Proteomes" id="UP001176940"/>
    </source>
</evidence>
<evidence type="ECO:0000313" key="2">
    <source>
        <dbReference type="EMBL" id="CAJ0949425.1"/>
    </source>
</evidence>
<keyword evidence="3" id="KW-1185">Reference proteome</keyword>
<proteinExistence type="predicted"/>
<evidence type="ECO:0008006" key="4">
    <source>
        <dbReference type="Google" id="ProtNLM"/>
    </source>
</evidence>
<comment type="caution">
    <text evidence="2">The sequence shown here is derived from an EMBL/GenBank/DDBJ whole genome shotgun (WGS) entry which is preliminary data.</text>
</comment>
<accession>A0ABN9LSA1</accession>
<feature type="compositionally biased region" description="Basic and acidic residues" evidence="1">
    <location>
        <begin position="276"/>
        <end position="310"/>
    </location>
</feature>
<dbReference type="EMBL" id="CAUEEQ010030074">
    <property type="protein sequence ID" value="CAJ0949425.1"/>
    <property type="molecule type" value="Genomic_DNA"/>
</dbReference>
<feature type="region of interest" description="Disordered" evidence="1">
    <location>
        <begin position="276"/>
        <end position="356"/>
    </location>
</feature>
<name>A0ABN9LSA1_9NEOB</name>
<sequence>MDSDEMRRFIENFSFDKCKKGNQGFNRVLIQLFGLLGHGKSSFINTCIYVWKDCEFENWSKSMDKDGGHTTERIPYELTENITLVDNRGCGKMDDKESGVIFAQLGNLLPLGKEVQWGEGFGLVERMVKAEKEVKTSDFIFPVFVYRWISDVSILVKKEITNPEKEDLKLLFQTAQKLTGVIPIVVLTHKTAGSLTKTEGIFRDLGIDRIFSFENYTREDHMKTRGKHEESLETLQFRVEQPRDPSEEMKMRRKLVLNYIHECDIKEQQRKVEKMKASEQVQKEKKLKQQEEEMKKWREEEERQQEEGYKRHQQQCQREREREQALKEEEIKALRENQKKKSGFFENMFKTKKKDS</sequence>
<evidence type="ECO:0000256" key="1">
    <source>
        <dbReference type="SAM" id="MobiDB-lite"/>
    </source>
</evidence>
<feature type="compositionally biased region" description="Basic and acidic residues" evidence="1">
    <location>
        <begin position="317"/>
        <end position="339"/>
    </location>
</feature>
<dbReference type="Proteomes" id="UP001176940">
    <property type="component" value="Unassembled WGS sequence"/>
</dbReference>